<dbReference type="EMBL" id="AP018560">
    <property type="protein sequence ID" value="BBD78745.1"/>
    <property type="molecule type" value="Genomic_DNA"/>
</dbReference>
<keyword evidence="2" id="KW-1185">Reference proteome</keyword>
<accession>A0A2Z6E195</accession>
<protein>
    <submittedName>
        <fullName evidence="1">Uncharacterized protein</fullName>
    </submittedName>
</protein>
<reference evidence="2" key="1">
    <citation type="submission" date="2018-04" db="EMBL/GenBank/DDBJ databases">
        <authorList>
            <person name="Watanabe M."/>
            <person name="Kojima H."/>
        </authorList>
    </citation>
    <scope>NUCLEOTIDE SEQUENCE [LARGE SCALE GENOMIC DNA]</scope>
    <source>
        <strain evidence="2">Dysh456</strain>
    </source>
</reference>
<organism evidence="1 2">
    <name type="scientific">Aerosticca soli</name>
    <dbReference type="NCBI Taxonomy" id="2010829"/>
    <lineage>
        <taxon>Bacteria</taxon>
        <taxon>Pseudomonadati</taxon>
        <taxon>Pseudomonadota</taxon>
        <taxon>Gammaproteobacteria</taxon>
        <taxon>Lysobacterales</taxon>
        <taxon>Rhodanobacteraceae</taxon>
        <taxon>Aerosticca</taxon>
    </lineage>
</organism>
<dbReference type="KEGG" id="rbd:ALSL_0066"/>
<proteinExistence type="predicted"/>
<dbReference type="AlphaFoldDB" id="A0A2Z6E195"/>
<gene>
    <name evidence="1" type="ORF">ALSL_0066</name>
</gene>
<sequence length="44" mass="5244">MGKPRPAAGELLRSRRTGRFFGSIFFCFQWHLPHQRRLLVSWVT</sequence>
<dbReference type="Proteomes" id="UP000270530">
    <property type="component" value="Chromosome"/>
</dbReference>
<evidence type="ECO:0000313" key="2">
    <source>
        <dbReference type="Proteomes" id="UP000270530"/>
    </source>
</evidence>
<reference evidence="2" key="2">
    <citation type="submission" date="2018-06" db="EMBL/GenBank/DDBJ databases">
        <title>Genome sequence of Rhodanobacteraceae bacterium strain Dysh456.</title>
        <authorList>
            <person name="Fukui M."/>
        </authorList>
    </citation>
    <scope>NUCLEOTIDE SEQUENCE [LARGE SCALE GENOMIC DNA]</scope>
    <source>
        <strain evidence="2">Dysh456</strain>
    </source>
</reference>
<name>A0A2Z6E195_9GAMM</name>
<evidence type="ECO:0000313" key="1">
    <source>
        <dbReference type="EMBL" id="BBD78745.1"/>
    </source>
</evidence>